<keyword evidence="4 5" id="KW-0472">Membrane</keyword>
<feature type="transmembrane region" description="Helical" evidence="5">
    <location>
        <begin position="80"/>
        <end position="103"/>
    </location>
</feature>
<feature type="transmembrane region" description="Helical" evidence="5">
    <location>
        <begin position="110"/>
        <end position="131"/>
    </location>
</feature>
<evidence type="ECO:0000256" key="3">
    <source>
        <dbReference type="ARBA" id="ARBA00022989"/>
    </source>
</evidence>
<dbReference type="RefSeq" id="XP_031766443.2">
    <property type="nucleotide sequence ID" value="XM_031910583.2"/>
</dbReference>
<dbReference type="InParanoid" id="A0A6J3BYC3"/>
<keyword evidence="6" id="KW-1185">Reference proteome</keyword>
<sequence length="237" mass="25803">MIGESEKADLKMEVKTTSTSKIAASVLIIINGVTLICCSALFAFSLWMIASPSTLSNAVQSAGTPAIKTLLGPEALTVQVGVATAAVAGFVFCISLMGLYGAVSRSQFLLFMYSTLMLLLLLLECALFYYFSSTLTEKGLLEQDGQWTHALRLVFACCDSDVTVKAERKPPWSCCGPAGYPDNCTSSQLYEKDCRQTITAWLHRYQTAIYASLAVLHIILSSCSLVRRRRSASLSHR</sequence>
<dbReference type="GeneID" id="113510131"/>
<comment type="subcellular location">
    <subcellularLocation>
        <location evidence="1">Membrane</location>
        <topology evidence="1">Multi-pass membrane protein</topology>
    </subcellularLocation>
</comment>
<dbReference type="InterPro" id="IPR018499">
    <property type="entry name" value="Tetraspanin/Peripherin"/>
</dbReference>
<protein>
    <submittedName>
        <fullName evidence="7">Uncharacterized protein LOC113510131 isoform X1</fullName>
    </submittedName>
</protein>
<name>A0A6J3BYC3_GALME</name>
<accession>A0A6J3BYC3</accession>
<feature type="transmembrane region" description="Helical" evidence="5">
    <location>
        <begin position="208"/>
        <end position="227"/>
    </location>
</feature>
<proteinExistence type="predicted"/>
<keyword evidence="2 5" id="KW-0812">Transmembrane</keyword>
<gene>
    <name evidence="7" type="primary">LOC113510131</name>
</gene>
<organism evidence="6 7">
    <name type="scientific">Galleria mellonella</name>
    <name type="common">Greater wax moth</name>
    <dbReference type="NCBI Taxonomy" id="7137"/>
    <lineage>
        <taxon>Eukaryota</taxon>
        <taxon>Metazoa</taxon>
        <taxon>Ecdysozoa</taxon>
        <taxon>Arthropoda</taxon>
        <taxon>Hexapoda</taxon>
        <taxon>Insecta</taxon>
        <taxon>Pterygota</taxon>
        <taxon>Neoptera</taxon>
        <taxon>Endopterygota</taxon>
        <taxon>Lepidoptera</taxon>
        <taxon>Glossata</taxon>
        <taxon>Ditrysia</taxon>
        <taxon>Pyraloidea</taxon>
        <taxon>Pyralidae</taxon>
        <taxon>Galleriinae</taxon>
        <taxon>Galleria</taxon>
    </lineage>
</organism>
<evidence type="ECO:0000256" key="2">
    <source>
        <dbReference type="ARBA" id="ARBA00022692"/>
    </source>
</evidence>
<evidence type="ECO:0000256" key="1">
    <source>
        <dbReference type="ARBA" id="ARBA00004141"/>
    </source>
</evidence>
<dbReference type="Pfam" id="PF00335">
    <property type="entry name" value="Tetraspanin"/>
    <property type="match status" value="1"/>
</dbReference>
<evidence type="ECO:0000256" key="4">
    <source>
        <dbReference type="ARBA" id="ARBA00023136"/>
    </source>
</evidence>
<dbReference type="PRINTS" id="PR00259">
    <property type="entry name" value="TMFOUR"/>
</dbReference>
<dbReference type="GO" id="GO:0005886">
    <property type="term" value="C:plasma membrane"/>
    <property type="evidence" value="ECO:0007669"/>
    <property type="project" value="TreeGrafter"/>
</dbReference>
<dbReference type="PANTHER" id="PTHR19282">
    <property type="entry name" value="TETRASPANIN"/>
    <property type="match status" value="1"/>
</dbReference>
<dbReference type="Proteomes" id="UP001652740">
    <property type="component" value="Unplaced"/>
</dbReference>
<reference evidence="7" key="1">
    <citation type="submission" date="2025-08" db="UniProtKB">
        <authorList>
            <consortium name="RefSeq"/>
        </authorList>
    </citation>
    <scope>IDENTIFICATION</scope>
    <source>
        <tissue evidence="7">Whole larvae</tissue>
    </source>
</reference>
<dbReference type="AlphaFoldDB" id="A0A6J3BYC3"/>
<feature type="transmembrane region" description="Helical" evidence="5">
    <location>
        <begin position="21"/>
        <end position="49"/>
    </location>
</feature>
<evidence type="ECO:0000313" key="6">
    <source>
        <dbReference type="Proteomes" id="UP001652740"/>
    </source>
</evidence>
<evidence type="ECO:0000313" key="7">
    <source>
        <dbReference type="RefSeq" id="XP_031766443.2"/>
    </source>
</evidence>
<keyword evidence="3 5" id="KW-1133">Transmembrane helix</keyword>
<dbReference type="PANTHER" id="PTHR19282:SF431">
    <property type="entry name" value="TETRASPANIN 26A, ISOFORM B-RELATED"/>
    <property type="match status" value="1"/>
</dbReference>
<evidence type="ECO:0000256" key="5">
    <source>
        <dbReference type="SAM" id="Phobius"/>
    </source>
</evidence>